<dbReference type="AlphaFoldDB" id="A0AAV5UHP8"/>
<dbReference type="Proteomes" id="UP001432027">
    <property type="component" value="Unassembled WGS sequence"/>
</dbReference>
<dbReference type="EMBL" id="BTSX01000006">
    <property type="protein sequence ID" value="GMT05832.1"/>
    <property type="molecule type" value="Genomic_DNA"/>
</dbReference>
<protein>
    <submittedName>
        <fullName evidence="1">Uncharacterized protein</fullName>
    </submittedName>
</protein>
<name>A0AAV5UHP8_9BILA</name>
<sequence length="324" mass="36290">TNPMFAHSPHGMAMGAGGHLQFQKWRKDEMKQREMEHRLSLFISSARLPSLIVNDAAFRELAQPRFTCPTDASQIDQMLTAQQGRLEMAVRQAIHVARRICLMIDCVAVSEKSYRVAITASVPSHFSTSVQYLLALRPLELREEDQMSSRVIETIVQQVMAEHNLSSDKIVRVITNGIERDDRSTFAGVPRLIAYRPRVLAAIIHIIDNNARVQELKKPFCEVLIKLVSQEGLMAALIKMIGAPVPVSFTKRFESILEALFPIQDSLVMVLSDAGIEVLSSEDWKLAKLLLALLSVISQSFVHSHDTIDTVLPSLMQIQGILKE</sequence>
<proteinExistence type="predicted"/>
<evidence type="ECO:0000313" key="2">
    <source>
        <dbReference type="Proteomes" id="UP001432027"/>
    </source>
</evidence>
<feature type="non-terminal residue" evidence="1">
    <location>
        <position position="324"/>
    </location>
</feature>
<keyword evidence="2" id="KW-1185">Reference proteome</keyword>
<gene>
    <name evidence="1" type="ORF">PENTCL1PPCAC_28006</name>
</gene>
<reference evidence="1" key="1">
    <citation type="submission" date="2023-10" db="EMBL/GenBank/DDBJ databases">
        <title>Genome assembly of Pristionchus species.</title>
        <authorList>
            <person name="Yoshida K."/>
            <person name="Sommer R.J."/>
        </authorList>
    </citation>
    <scope>NUCLEOTIDE SEQUENCE</scope>
    <source>
        <strain evidence="1">RS0144</strain>
    </source>
</reference>
<feature type="non-terminal residue" evidence="1">
    <location>
        <position position="1"/>
    </location>
</feature>
<evidence type="ECO:0000313" key="1">
    <source>
        <dbReference type="EMBL" id="GMT05832.1"/>
    </source>
</evidence>
<comment type="caution">
    <text evidence="1">The sequence shown here is derived from an EMBL/GenBank/DDBJ whole genome shotgun (WGS) entry which is preliminary data.</text>
</comment>
<accession>A0AAV5UHP8</accession>
<organism evidence="1 2">
    <name type="scientific">Pristionchus entomophagus</name>
    <dbReference type="NCBI Taxonomy" id="358040"/>
    <lineage>
        <taxon>Eukaryota</taxon>
        <taxon>Metazoa</taxon>
        <taxon>Ecdysozoa</taxon>
        <taxon>Nematoda</taxon>
        <taxon>Chromadorea</taxon>
        <taxon>Rhabditida</taxon>
        <taxon>Rhabditina</taxon>
        <taxon>Diplogasteromorpha</taxon>
        <taxon>Diplogasteroidea</taxon>
        <taxon>Neodiplogasteridae</taxon>
        <taxon>Pristionchus</taxon>
    </lineage>
</organism>